<keyword evidence="3" id="KW-0498">Mitosis</keyword>
<dbReference type="InterPro" id="IPR024790">
    <property type="entry name" value="APC4_long_dom"/>
</dbReference>
<gene>
    <name evidence="7" type="ORF">COEREDRAFT_103120</name>
</gene>
<evidence type="ECO:0000256" key="3">
    <source>
        <dbReference type="ARBA" id="ARBA00022776"/>
    </source>
</evidence>
<dbReference type="OrthoDB" id="2110451at2759"/>
<evidence type="ECO:0000256" key="5">
    <source>
        <dbReference type="ARBA" id="ARBA00023306"/>
    </source>
</evidence>
<dbReference type="EMBL" id="KZ303510">
    <property type="protein sequence ID" value="PIA15069.1"/>
    <property type="molecule type" value="Genomic_DNA"/>
</dbReference>
<proteinExistence type="predicted"/>
<dbReference type="GO" id="GO:0034399">
    <property type="term" value="C:nuclear periphery"/>
    <property type="evidence" value="ECO:0007669"/>
    <property type="project" value="TreeGrafter"/>
</dbReference>
<dbReference type="AlphaFoldDB" id="A0A2G5B7T2"/>
<keyword evidence="8" id="KW-1185">Reference proteome</keyword>
<dbReference type="PANTHER" id="PTHR13260:SF0">
    <property type="entry name" value="ANAPHASE-PROMOTING COMPLEX SUBUNIT 4"/>
    <property type="match status" value="1"/>
</dbReference>
<protein>
    <recommendedName>
        <fullName evidence="1">Anaphase-promoting complex subunit 4</fullName>
    </recommendedName>
</protein>
<dbReference type="Pfam" id="PF12896">
    <property type="entry name" value="ANAPC4"/>
    <property type="match status" value="1"/>
</dbReference>
<dbReference type="InterPro" id="IPR024789">
    <property type="entry name" value="APC4"/>
</dbReference>
<dbReference type="GO" id="GO:0005680">
    <property type="term" value="C:anaphase-promoting complex"/>
    <property type="evidence" value="ECO:0007669"/>
    <property type="project" value="InterPro"/>
</dbReference>
<dbReference type="STRING" id="763665.A0A2G5B7T2"/>
<evidence type="ECO:0000256" key="1">
    <source>
        <dbReference type="ARBA" id="ARBA00016067"/>
    </source>
</evidence>
<evidence type="ECO:0000259" key="6">
    <source>
        <dbReference type="Pfam" id="PF12896"/>
    </source>
</evidence>
<keyword evidence="2" id="KW-0132">Cell division</keyword>
<reference evidence="7 8" key="1">
    <citation type="journal article" date="2015" name="Genome Biol. Evol.">
        <title>Phylogenomic analyses indicate that early fungi evolved digesting cell walls of algal ancestors of land plants.</title>
        <authorList>
            <person name="Chang Y."/>
            <person name="Wang S."/>
            <person name="Sekimoto S."/>
            <person name="Aerts A.L."/>
            <person name="Choi C."/>
            <person name="Clum A."/>
            <person name="LaButti K.M."/>
            <person name="Lindquist E.A."/>
            <person name="Yee Ngan C."/>
            <person name="Ohm R.A."/>
            <person name="Salamov A.A."/>
            <person name="Grigoriev I.V."/>
            <person name="Spatafora J.W."/>
            <person name="Berbee M.L."/>
        </authorList>
    </citation>
    <scope>NUCLEOTIDE SEQUENCE [LARGE SCALE GENOMIC DNA]</scope>
    <source>
        <strain evidence="7 8">NRRL 1564</strain>
    </source>
</reference>
<feature type="domain" description="Anaphase-promoting complex subunit 4 long" evidence="6">
    <location>
        <begin position="14"/>
        <end position="228"/>
    </location>
</feature>
<evidence type="ECO:0000256" key="2">
    <source>
        <dbReference type="ARBA" id="ARBA00022618"/>
    </source>
</evidence>
<sequence>MPISDHKKQDMAICAVDTSIFSSTMPLLRMVVPLSARLSGLCLYLENTLDMLVKEADARDESASRSLLLSTFEGVLRDHGVDEVTSPEAELSRLAVTGCASESTSQFLLAKLNPGNLNSWESAGRLGAVALTRLIYQNALPAVERTVLAATRLLDIARDSRTRFSYTDNDSNGSDRHSADKACNAILRVIVILGWLYMRFNKYMLALRDEQRENQEFVDWALCAIDDLHWQNEGSRRLERDGHNDDADDGMRPVRPEIDYKLLFGFIRSAFRRPIEGEEPARGICSILQDTDHLEVSASMSGTGVKNYFDALVDKAHLEALDFTSDSGGDVPFRYMFDQLDDKSNSDPAQDALKLPSCREALSEVRSLISEIFKWPSHVLGSGIKWYKDPTLSCSLHLGSNVHIPELLSDMYYVDNDAGNDSSSSKQGRMYIATTSESSQRLMIIATSSNQHIISSVAYIELVVDVQDFVDSVAEQDIPPSTQGRSQTLIYVTDVSFFDDELLGIVFTVDGGNQPYLGAVKYRPNAGTVQYHKTQDIQHDFAGSPLVFSRLTKIVGTSAKGPMSLTCNGNKGRRCVAVLEKRGRYWWPYDMDNEDDSSSDDNSD</sequence>
<evidence type="ECO:0000313" key="7">
    <source>
        <dbReference type="EMBL" id="PIA15069.1"/>
    </source>
</evidence>
<dbReference type="GO" id="GO:0051301">
    <property type="term" value="P:cell division"/>
    <property type="evidence" value="ECO:0007669"/>
    <property type="project" value="UniProtKB-KW"/>
</dbReference>
<keyword evidence="4" id="KW-0833">Ubl conjugation pathway</keyword>
<dbReference type="PANTHER" id="PTHR13260">
    <property type="entry name" value="ANAPHASE PROMOTING COMPLEX SUBUNIT 4 APC4"/>
    <property type="match status" value="1"/>
</dbReference>
<dbReference type="GO" id="GO:0031145">
    <property type="term" value="P:anaphase-promoting complex-dependent catabolic process"/>
    <property type="evidence" value="ECO:0007669"/>
    <property type="project" value="InterPro"/>
</dbReference>
<evidence type="ECO:0000313" key="8">
    <source>
        <dbReference type="Proteomes" id="UP000242474"/>
    </source>
</evidence>
<dbReference type="GO" id="GO:0070979">
    <property type="term" value="P:protein K11-linked ubiquitination"/>
    <property type="evidence" value="ECO:0007669"/>
    <property type="project" value="TreeGrafter"/>
</dbReference>
<dbReference type="Proteomes" id="UP000242474">
    <property type="component" value="Unassembled WGS sequence"/>
</dbReference>
<organism evidence="7 8">
    <name type="scientific">Coemansia reversa (strain ATCC 12441 / NRRL 1564)</name>
    <dbReference type="NCBI Taxonomy" id="763665"/>
    <lineage>
        <taxon>Eukaryota</taxon>
        <taxon>Fungi</taxon>
        <taxon>Fungi incertae sedis</taxon>
        <taxon>Zoopagomycota</taxon>
        <taxon>Kickxellomycotina</taxon>
        <taxon>Kickxellomycetes</taxon>
        <taxon>Kickxellales</taxon>
        <taxon>Kickxellaceae</taxon>
        <taxon>Coemansia</taxon>
    </lineage>
</organism>
<keyword evidence="5" id="KW-0131">Cell cycle</keyword>
<accession>A0A2G5B7T2</accession>
<name>A0A2G5B7T2_COERN</name>
<evidence type="ECO:0000256" key="4">
    <source>
        <dbReference type="ARBA" id="ARBA00022786"/>
    </source>
</evidence>